<reference evidence="2 3" key="1">
    <citation type="submission" date="2019-02" db="EMBL/GenBank/DDBJ databases">
        <title>Genome sequencing of the rare red list fungi Antrodiella citrinella (Flaviporus citrinellus).</title>
        <authorList>
            <person name="Buettner E."/>
            <person name="Kellner H."/>
        </authorList>
    </citation>
    <scope>NUCLEOTIDE SEQUENCE [LARGE SCALE GENOMIC DNA]</scope>
    <source>
        <strain evidence="2 3">DSM 108506</strain>
    </source>
</reference>
<comment type="caution">
    <text evidence="2">The sequence shown here is derived from an EMBL/GenBank/DDBJ whole genome shotgun (WGS) entry which is preliminary data.</text>
</comment>
<dbReference type="AlphaFoldDB" id="A0A4S4M3L8"/>
<keyword evidence="3" id="KW-1185">Reference proteome</keyword>
<organism evidence="2 3">
    <name type="scientific">Antrodiella citrinella</name>
    <dbReference type="NCBI Taxonomy" id="2447956"/>
    <lineage>
        <taxon>Eukaryota</taxon>
        <taxon>Fungi</taxon>
        <taxon>Dikarya</taxon>
        <taxon>Basidiomycota</taxon>
        <taxon>Agaricomycotina</taxon>
        <taxon>Agaricomycetes</taxon>
        <taxon>Polyporales</taxon>
        <taxon>Steccherinaceae</taxon>
        <taxon>Antrodiella</taxon>
    </lineage>
</organism>
<name>A0A4S4M3L8_9APHY</name>
<accession>A0A4S4M3L8</accession>
<sequence>MQEWRRNMLDIQDTDHDFTIPTDTSVVLPSGPEDDLMAGDLDVAEEADYMGEDEEEEEEEEL</sequence>
<evidence type="ECO:0000313" key="3">
    <source>
        <dbReference type="Proteomes" id="UP000308730"/>
    </source>
</evidence>
<dbReference type="EMBL" id="SGPM01000522">
    <property type="protein sequence ID" value="THH19756.1"/>
    <property type="molecule type" value="Genomic_DNA"/>
</dbReference>
<dbReference type="Proteomes" id="UP000308730">
    <property type="component" value="Unassembled WGS sequence"/>
</dbReference>
<proteinExistence type="predicted"/>
<gene>
    <name evidence="2" type="ORF">EUX98_g8712</name>
</gene>
<feature type="region of interest" description="Disordered" evidence="1">
    <location>
        <begin position="15"/>
        <end position="35"/>
    </location>
</feature>
<protein>
    <submittedName>
        <fullName evidence="2">Uncharacterized protein</fullName>
    </submittedName>
</protein>
<evidence type="ECO:0000313" key="2">
    <source>
        <dbReference type="EMBL" id="THH19756.1"/>
    </source>
</evidence>
<evidence type="ECO:0000256" key="1">
    <source>
        <dbReference type="SAM" id="MobiDB-lite"/>
    </source>
</evidence>